<feature type="region of interest" description="Disordered" evidence="1">
    <location>
        <begin position="185"/>
        <end position="212"/>
    </location>
</feature>
<feature type="compositionally biased region" description="Basic and acidic residues" evidence="1">
    <location>
        <begin position="57"/>
        <end position="66"/>
    </location>
</feature>
<gene>
    <name evidence="2" type="ORF">DCAR_0209419</name>
</gene>
<dbReference type="KEGG" id="dcr:108206622"/>
<dbReference type="Proteomes" id="UP000077755">
    <property type="component" value="Chromosome 2"/>
</dbReference>
<feature type="region of interest" description="Disordered" evidence="1">
    <location>
        <begin position="54"/>
        <end position="96"/>
    </location>
</feature>
<organism evidence="2 3">
    <name type="scientific">Daucus carota subsp. sativus</name>
    <name type="common">Carrot</name>
    <dbReference type="NCBI Taxonomy" id="79200"/>
    <lineage>
        <taxon>Eukaryota</taxon>
        <taxon>Viridiplantae</taxon>
        <taxon>Streptophyta</taxon>
        <taxon>Embryophyta</taxon>
        <taxon>Tracheophyta</taxon>
        <taxon>Spermatophyta</taxon>
        <taxon>Magnoliopsida</taxon>
        <taxon>eudicotyledons</taxon>
        <taxon>Gunneridae</taxon>
        <taxon>Pentapetalae</taxon>
        <taxon>asterids</taxon>
        <taxon>campanulids</taxon>
        <taxon>Apiales</taxon>
        <taxon>Apiaceae</taxon>
        <taxon>Apioideae</taxon>
        <taxon>Scandiceae</taxon>
        <taxon>Daucinae</taxon>
        <taxon>Daucus</taxon>
        <taxon>Daucus sect. Daucus</taxon>
    </lineage>
</organism>
<dbReference type="PANTHER" id="PTHR38221:SF1">
    <property type="entry name" value="OVULE PROTEIN"/>
    <property type="match status" value="1"/>
</dbReference>
<dbReference type="PANTHER" id="PTHR38221">
    <property type="entry name" value="BNAA04G14260D PROTEIN"/>
    <property type="match status" value="1"/>
</dbReference>
<evidence type="ECO:0000313" key="2">
    <source>
        <dbReference type="EMBL" id="WOG90176.1"/>
    </source>
</evidence>
<name>A0A166F942_DAUCS</name>
<dbReference type="EMBL" id="CP093344">
    <property type="protein sequence ID" value="WOG90176.1"/>
    <property type="molecule type" value="Genomic_DNA"/>
</dbReference>
<dbReference type="Gramene" id="KZN07495">
    <property type="protein sequence ID" value="KZN07495"/>
    <property type="gene ID" value="DCAR_008332"/>
</dbReference>
<dbReference type="AlphaFoldDB" id="A0A166F942"/>
<protein>
    <submittedName>
        <fullName evidence="2">Uncharacterized protein</fullName>
    </submittedName>
</protein>
<keyword evidence="3" id="KW-1185">Reference proteome</keyword>
<evidence type="ECO:0000256" key="1">
    <source>
        <dbReference type="SAM" id="MobiDB-lite"/>
    </source>
</evidence>
<accession>A0A166F942</accession>
<reference evidence="2" key="1">
    <citation type="journal article" date="2016" name="Nat. Genet.">
        <title>A high-quality carrot genome assembly provides new insights into carotenoid accumulation and asterid genome evolution.</title>
        <authorList>
            <person name="Iorizzo M."/>
            <person name="Ellison S."/>
            <person name="Senalik D."/>
            <person name="Zeng P."/>
            <person name="Satapoomin P."/>
            <person name="Huang J."/>
            <person name="Bowman M."/>
            <person name="Iovene M."/>
            <person name="Sanseverino W."/>
            <person name="Cavagnaro P."/>
            <person name="Yildiz M."/>
            <person name="Macko-Podgorni A."/>
            <person name="Moranska E."/>
            <person name="Grzebelus E."/>
            <person name="Grzebelus D."/>
            <person name="Ashrafi H."/>
            <person name="Zheng Z."/>
            <person name="Cheng S."/>
            <person name="Spooner D."/>
            <person name="Van Deynze A."/>
            <person name="Simon P."/>
        </authorList>
    </citation>
    <scope>NUCLEOTIDE SEQUENCE</scope>
    <source>
        <tissue evidence="2">Leaf</tissue>
    </source>
</reference>
<evidence type="ECO:0000313" key="3">
    <source>
        <dbReference type="Proteomes" id="UP000077755"/>
    </source>
</evidence>
<feature type="compositionally biased region" description="Polar residues" evidence="1">
    <location>
        <begin position="71"/>
        <end position="80"/>
    </location>
</feature>
<proteinExistence type="predicted"/>
<sequence>MNEDPYQSITNECRISILQEEKLGRSGFAFEPVEEEPEPEEPVRVTGITMVSLPGSESEHMDEEIFHTPPEQHQSRSVSSCDAPGPEIRPGTPQSGRKCVGDVFVEGVVCDDDESGDEVDLKGKKVDSKFNGKNVIDTEMVDTEVVILSDEENCDNVVDNAKCESSRGRFGRKNAEDLDAVRDVSRGGVGTSRGVSGRRTLPNSFKEQKENEGLWVPRSSVRDRAERESSNKPFNCEMFEILLASAGIVFSGGTDTDYMKAARENGLVFYRPRWWPIEGFGN</sequence>
<reference evidence="2" key="2">
    <citation type="submission" date="2022-03" db="EMBL/GenBank/DDBJ databases">
        <title>Draft title - Genomic analysis of global carrot germplasm unveils the trajectory of domestication and the origin of high carotenoid orange carrot.</title>
        <authorList>
            <person name="Iorizzo M."/>
            <person name="Ellison S."/>
            <person name="Senalik D."/>
            <person name="Macko-Podgorni A."/>
            <person name="Grzebelus D."/>
            <person name="Bostan H."/>
            <person name="Rolling W."/>
            <person name="Curaba J."/>
            <person name="Simon P."/>
        </authorList>
    </citation>
    <scope>NUCLEOTIDE SEQUENCE</scope>
    <source>
        <tissue evidence="2">Leaf</tissue>
    </source>
</reference>